<name>A0A7C6EBZ8_UNCW3</name>
<feature type="transmembrane region" description="Helical" evidence="1">
    <location>
        <begin position="230"/>
        <end position="250"/>
    </location>
</feature>
<feature type="transmembrane region" description="Helical" evidence="1">
    <location>
        <begin position="25"/>
        <end position="42"/>
    </location>
</feature>
<keyword evidence="1" id="KW-1133">Transmembrane helix</keyword>
<feature type="transmembrane region" description="Helical" evidence="1">
    <location>
        <begin position="63"/>
        <end position="86"/>
    </location>
</feature>
<feature type="transmembrane region" description="Helical" evidence="1">
    <location>
        <begin position="140"/>
        <end position="157"/>
    </location>
</feature>
<feature type="transmembrane region" description="Helical" evidence="1">
    <location>
        <begin position="98"/>
        <end position="128"/>
    </location>
</feature>
<feature type="transmembrane region" description="Helical" evidence="1">
    <location>
        <begin position="285"/>
        <end position="306"/>
    </location>
</feature>
<evidence type="ECO:0008006" key="3">
    <source>
        <dbReference type="Google" id="ProtNLM"/>
    </source>
</evidence>
<gene>
    <name evidence="2" type="ORF">ENW73_09235</name>
</gene>
<keyword evidence="1" id="KW-0812">Transmembrane</keyword>
<sequence length="552" mass="65451">MHNTLHLFFNYLLSLVFPLEIANKIYVTISILLFPLALWFLIKRLGGNEQFSLLGFLLSYNYNLFWGFMGVNVGMTLTLFLIGLEITSLNEKSKSVNLWILTILFILLFLCHSLVYIFSAFTYFLILLFMHQNWRRKMPLMLPLVISFLITFLPWQVSQFRGEGSELQEQVRQYISPKALYQNLLNLFQRIGIKTDQSLIFIFKLIFILAIFSTLAKVRQKGVGYIFKNNYRIISFFLIAALLFYLFFPGTYTEAVFLNERFAPLLFLLFIALLSLNFSRLNNQIFKFILICIITFTGINITLRFIGFDTDTKELKTMFAKLNEKGKLVGLFYEKHSKPDYFGYDTYIHLPCYYPIYRQGFCGFSFAYIRYSPIVYNEPYPLPRIDEWTTWNSIFPKDWTIYDYFLVRGEPRLQDEDIFKKLNLLEEKNGWRIYENEPVKQAWAEVQNWLNHIDLSGYNYLLLPPMINKNYFTIPSHLRSLDYQTATVMISNEKITAAQLFPGLAIWLKDDSREYVRDFQAMNTGEKFQIYNYRFTPIYQSQNGFLLIYDIR</sequence>
<comment type="caution">
    <text evidence="2">The sequence shown here is derived from an EMBL/GenBank/DDBJ whole genome shotgun (WGS) entry which is preliminary data.</text>
</comment>
<protein>
    <recommendedName>
        <fullName evidence="3">Glycosyltransferase RgtA/B/C/D-like domain-containing protein</fullName>
    </recommendedName>
</protein>
<evidence type="ECO:0000313" key="2">
    <source>
        <dbReference type="EMBL" id="HHS53015.1"/>
    </source>
</evidence>
<organism evidence="2">
    <name type="scientific">candidate division WOR-3 bacterium</name>
    <dbReference type="NCBI Taxonomy" id="2052148"/>
    <lineage>
        <taxon>Bacteria</taxon>
        <taxon>Bacteria division WOR-3</taxon>
    </lineage>
</organism>
<keyword evidence="1" id="KW-0472">Membrane</keyword>
<dbReference type="EMBL" id="DTLI01000219">
    <property type="protein sequence ID" value="HHS53015.1"/>
    <property type="molecule type" value="Genomic_DNA"/>
</dbReference>
<dbReference type="AlphaFoldDB" id="A0A7C6EBZ8"/>
<feature type="transmembrane region" description="Helical" evidence="1">
    <location>
        <begin position="262"/>
        <end position="278"/>
    </location>
</feature>
<proteinExistence type="predicted"/>
<feature type="transmembrane region" description="Helical" evidence="1">
    <location>
        <begin position="199"/>
        <end position="218"/>
    </location>
</feature>
<reference evidence="2" key="1">
    <citation type="journal article" date="2020" name="mSystems">
        <title>Genome- and Community-Level Interaction Insights into Carbon Utilization and Element Cycling Functions of Hydrothermarchaeota in Hydrothermal Sediment.</title>
        <authorList>
            <person name="Zhou Z."/>
            <person name="Liu Y."/>
            <person name="Xu W."/>
            <person name="Pan J."/>
            <person name="Luo Z.H."/>
            <person name="Li M."/>
        </authorList>
    </citation>
    <scope>NUCLEOTIDE SEQUENCE [LARGE SCALE GENOMIC DNA]</scope>
    <source>
        <strain evidence="2">SpSt-876</strain>
    </source>
</reference>
<accession>A0A7C6EBZ8</accession>
<evidence type="ECO:0000256" key="1">
    <source>
        <dbReference type="SAM" id="Phobius"/>
    </source>
</evidence>